<dbReference type="InterPro" id="IPR000182">
    <property type="entry name" value="GNAT_dom"/>
</dbReference>
<dbReference type="InterPro" id="IPR016181">
    <property type="entry name" value="Acyl_CoA_acyltransferase"/>
</dbReference>
<reference evidence="2 3" key="1">
    <citation type="submission" date="2011-08" db="EMBL/GenBank/DDBJ databases">
        <title>The Genome Sequence of Clostridium orbiscindens 1_3_50AFAA.</title>
        <authorList>
            <consortium name="The Broad Institute Genome Sequencing Platform"/>
            <person name="Earl A."/>
            <person name="Ward D."/>
            <person name="Feldgarden M."/>
            <person name="Gevers D."/>
            <person name="Daigneault M."/>
            <person name="Strauss J."/>
            <person name="Allen-Vercoe E."/>
            <person name="Young S.K."/>
            <person name="Zeng Q."/>
            <person name="Gargeya S."/>
            <person name="Fitzgerald M."/>
            <person name="Haas B."/>
            <person name="Abouelleil A."/>
            <person name="Alvarado L."/>
            <person name="Arachchi H.M."/>
            <person name="Berlin A."/>
            <person name="Brown A."/>
            <person name="Chapman S.B."/>
            <person name="Chen Z."/>
            <person name="Dunbar C."/>
            <person name="Freedman E."/>
            <person name="Gearin G."/>
            <person name="Gellesch M."/>
            <person name="Goldberg J."/>
            <person name="Griggs A."/>
            <person name="Gujja S."/>
            <person name="Heiman D."/>
            <person name="Howarth C."/>
            <person name="Larson L."/>
            <person name="Lui A."/>
            <person name="MacDonald P.J.P."/>
            <person name="Montmayeur A."/>
            <person name="Murphy C."/>
            <person name="Neiman D."/>
            <person name="Pearson M."/>
            <person name="Priest M."/>
            <person name="Roberts A."/>
            <person name="Saif S."/>
            <person name="Shea T."/>
            <person name="Shenoy N."/>
            <person name="Sisk P."/>
            <person name="Stolte C."/>
            <person name="Sykes S."/>
            <person name="Wortman J."/>
            <person name="Nusbaum C."/>
            <person name="Birren B."/>
        </authorList>
    </citation>
    <scope>NUCLEOTIDE SEQUENCE [LARGE SCALE GENOMIC DNA]</scope>
    <source>
        <strain evidence="2 3">1_3_50AFAA</strain>
    </source>
</reference>
<name>A0A096BAN8_FLAPL</name>
<gene>
    <name evidence="2" type="ORF">HMPREF9460_00988</name>
</gene>
<dbReference type="EMBL" id="ADLO01000040">
    <property type="protein sequence ID" value="KGF56488.1"/>
    <property type="molecule type" value="Genomic_DNA"/>
</dbReference>
<dbReference type="RefSeq" id="WP_044939604.1">
    <property type="nucleotide sequence ID" value="NZ_KN174162.1"/>
</dbReference>
<keyword evidence="3" id="KW-1185">Reference proteome</keyword>
<dbReference type="eggNOG" id="COG0456">
    <property type="taxonomic scope" value="Bacteria"/>
</dbReference>
<dbReference type="AlphaFoldDB" id="A0A096BAN8"/>
<feature type="domain" description="N-acetyltransferase" evidence="1">
    <location>
        <begin position="2"/>
        <end position="155"/>
    </location>
</feature>
<dbReference type="PATRIC" id="fig|742738.3.peg.1023"/>
<dbReference type="HOGENOM" id="CLU_105077_2_0_9"/>
<dbReference type="SUPFAM" id="SSF55729">
    <property type="entry name" value="Acyl-CoA N-acyltransferases (Nat)"/>
    <property type="match status" value="1"/>
</dbReference>
<dbReference type="Gene3D" id="3.40.630.30">
    <property type="match status" value="1"/>
</dbReference>
<proteinExistence type="predicted"/>
<evidence type="ECO:0000313" key="3">
    <source>
        <dbReference type="Proteomes" id="UP000029585"/>
    </source>
</evidence>
<dbReference type="Proteomes" id="UP000029585">
    <property type="component" value="Unassembled WGS sequence"/>
</dbReference>
<sequence length="192" mass="22095">MAELRLLTARQLRQVYRERVRSDFPPSERRPLASMERLRAAGVYDTWGMYEGEELLAYAFLWRSEAYGAALLDYLAVCREGRGRGTGTLALSLLQARYGDCSLLVEAEAQEEGVPPEENALRARRLSFYERSGFRRLGYQTRIFGVQYAMLVWPEEAAASPERLQDAHRGLYRSQLPNPLFRRVIHIPADEH</sequence>
<organism evidence="2 3">
    <name type="scientific">Flavonifractor plautii 1_3_50AFAA</name>
    <dbReference type="NCBI Taxonomy" id="742738"/>
    <lineage>
        <taxon>Bacteria</taxon>
        <taxon>Bacillati</taxon>
        <taxon>Bacillota</taxon>
        <taxon>Clostridia</taxon>
        <taxon>Eubacteriales</taxon>
        <taxon>Oscillospiraceae</taxon>
        <taxon>Flavonifractor</taxon>
    </lineage>
</organism>
<protein>
    <recommendedName>
        <fullName evidence="1">N-acetyltransferase domain-containing protein</fullName>
    </recommendedName>
</protein>
<evidence type="ECO:0000259" key="1">
    <source>
        <dbReference type="PROSITE" id="PS51186"/>
    </source>
</evidence>
<dbReference type="PROSITE" id="PS51186">
    <property type="entry name" value="GNAT"/>
    <property type="match status" value="1"/>
</dbReference>
<evidence type="ECO:0000313" key="2">
    <source>
        <dbReference type="EMBL" id="KGF56488.1"/>
    </source>
</evidence>
<dbReference type="GO" id="GO:0016747">
    <property type="term" value="F:acyltransferase activity, transferring groups other than amino-acyl groups"/>
    <property type="evidence" value="ECO:0007669"/>
    <property type="project" value="InterPro"/>
</dbReference>
<accession>A0A096BAN8</accession>
<comment type="caution">
    <text evidence="2">The sequence shown here is derived from an EMBL/GenBank/DDBJ whole genome shotgun (WGS) entry which is preliminary data.</text>
</comment>